<dbReference type="RefSeq" id="WP_144869378.1">
    <property type="nucleotide sequence ID" value="NZ_LR213869.1"/>
</dbReference>
<keyword evidence="3" id="KW-1185">Reference proteome</keyword>
<sequence length="135" mass="15439">MLVYILLYNANTEDEGIHTIQEGDLNKILMFQDKDDALRYTMMLEAQDFPKPSVEVIDSEEIKIFCEKASYEWEIVEPGKLAIPPEINLEQTSWEEEEEQSATSMTEATTSEAESDSSMPSNELDKIRNQLEGLL</sequence>
<dbReference type="Pfam" id="PF11360">
    <property type="entry name" value="DUF3110"/>
    <property type="match status" value="1"/>
</dbReference>
<dbReference type="EMBL" id="CAACVJ010000019">
    <property type="protein sequence ID" value="VEP11699.1"/>
    <property type="molecule type" value="Genomic_DNA"/>
</dbReference>
<feature type="region of interest" description="Disordered" evidence="1">
    <location>
        <begin position="88"/>
        <end position="135"/>
    </location>
</feature>
<accession>A0A563VJT9</accession>
<evidence type="ECO:0000313" key="2">
    <source>
        <dbReference type="EMBL" id="VEP11699.1"/>
    </source>
</evidence>
<dbReference type="AlphaFoldDB" id="A0A563VJT9"/>
<protein>
    <recommendedName>
        <fullName evidence="4">DUF3110 domain-containing protein</fullName>
    </recommendedName>
</protein>
<dbReference type="OrthoDB" id="461609at2"/>
<gene>
    <name evidence="2" type="ORF">H1P_1150009</name>
</gene>
<evidence type="ECO:0000256" key="1">
    <source>
        <dbReference type="SAM" id="MobiDB-lite"/>
    </source>
</evidence>
<evidence type="ECO:0000313" key="3">
    <source>
        <dbReference type="Proteomes" id="UP000320055"/>
    </source>
</evidence>
<reference evidence="2 3" key="1">
    <citation type="submission" date="2019-01" db="EMBL/GenBank/DDBJ databases">
        <authorList>
            <person name="Brito A."/>
        </authorList>
    </citation>
    <scope>NUCLEOTIDE SEQUENCE [LARGE SCALE GENOMIC DNA]</scope>
    <source>
        <strain evidence="2">1</strain>
    </source>
</reference>
<name>A0A563VJT9_9CYAN</name>
<dbReference type="InterPro" id="IPR021503">
    <property type="entry name" value="DUF3110"/>
</dbReference>
<feature type="compositionally biased region" description="Low complexity" evidence="1">
    <location>
        <begin position="101"/>
        <end position="118"/>
    </location>
</feature>
<organism evidence="2 3">
    <name type="scientific">Hyella patelloides LEGE 07179</name>
    <dbReference type="NCBI Taxonomy" id="945734"/>
    <lineage>
        <taxon>Bacteria</taxon>
        <taxon>Bacillati</taxon>
        <taxon>Cyanobacteriota</taxon>
        <taxon>Cyanophyceae</taxon>
        <taxon>Pleurocapsales</taxon>
        <taxon>Hyellaceae</taxon>
        <taxon>Hyella</taxon>
    </lineage>
</organism>
<dbReference type="Proteomes" id="UP000320055">
    <property type="component" value="Unassembled WGS sequence"/>
</dbReference>
<evidence type="ECO:0008006" key="4">
    <source>
        <dbReference type="Google" id="ProtNLM"/>
    </source>
</evidence>
<proteinExistence type="predicted"/>